<evidence type="ECO:0000313" key="4">
    <source>
        <dbReference type="Proteomes" id="UP000678499"/>
    </source>
</evidence>
<dbReference type="OrthoDB" id="6339724at2759"/>
<dbReference type="Proteomes" id="UP000678499">
    <property type="component" value="Unassembled WGS sequence"/>
</dbReference>
<reference evidence="3" key="1">
    <citation type="submission" date="2020-11" db="EMBL/GenBank/DDBJ databases">
        <authorList>
            <person name="Tran Van P."/>
        </authorList>
    </citation>
    <scope>NUCLEOTIDE SEQUENCE</scope>
</reference>
<gene>
    <name evidence="3" type="ORF">NMOB1V02_LOCUS3107</name>
</gene>
<dbReference type="InterPro" id="IPR006631">
    <property type="entry name" value="DM4_12"/>
</dbReference>
<evidence type="ECO:0000256" key="1">
    <source>
        <dbReference type="SAM" id="Phobius"/>
    </source>
</evidence>
<keyword evidence="1" id="KW-1133">Transmembrane helix</keyword>
<feature type="transmembrane region" description="Helical" evidence="1">
    <location>
        <begin position="107"/>
        <end position="127"/>
    </location>
</feature>
<dbReference type="EMBL" id="OA882429">
    <property type="protein sequence ID" value="CAD7275308.1"/>
    <property type="molecule type" value="Genomic_DNA"/>
</dbReference>
<keyword evidence="1" id="KW-0472">Membrane</keyword>
<dbReference type="Pfam" id="PF07841">
    <property type="entry name" value="DM4_12"/>
    <property type="match status" value="1"/>
</dbReference>
<feature type="transmembrane region" description="Helical" evidence="1">
    <location>
        <begin position="147"/>
        <end position="165"/>
    </location>
</feature>
<keyword evidence="4" id="KW-1185">Reference proteome</keyword>
<evidence type="ECO:0000313" key="3">
    <source>
        <dbReference type="EMBL" id="CAD7275308.1"/>
    </source>
</evidence>
<accession>A0A7R9GAN6</accession>
<dbReference type="AlphaFoldDB" id="A0A7R9GAN6"/>
<dbReference type="EMBL" id="CAJPEX010000392">
    <property type="protein sequence ID" value="CAG0915460.1"/>
    <property type="molecule type" value="Genomic_DNA"/>
</dbReference>
<dbReference type="PANTHER" id="PTHR21398:SF6">
    <property type="entry name" value="AGAP007094-PA"/>
    <property type="match status" value="1"/>
</dbReference>
<keyword evidence="2" id="KW-0732">Signal</keyword>
<keyword evidence="1" id="KW-0812">Transmembrane</keyword>
<proteinExistence type="predicted"/>
<dbReference type="SMART" id="SM00718">
    <property type="entry name" value="DM4_12"/>
    <property type="match status" value="1"/>
</dbReference>
<feature type="signal peptide" evidence="2">
    <location>
        <begin position="1"/>
        <end position="17"/>
    </location>
</feature>
<dbReference type="PANTHER" id="PTHR21398">
    <property type="entry name" value="AGAP007094-PA"/>
    <property type="match status" value="1"/>
</dbReference>
<name>A0A7R9GAN6_9CRUS</name>
<sequence length="372" mass="41790">MFVSIFVMSMAILTLHGYLPMDITPVLAGRHLKSEPGKLPNWDQLKFFWNVGKVFVTADYQSCIGEVLCEYDEAAFSKSRVWSDANFAKNSTRFKQWNSVMRFKQPAAILAAVLLLGGCPDVASWRWFEYIEMDAMNETVEATPVQIMFLALFTFYMIILAYHNYLPLEITPVLNGGRNFDGVTSGFFHGTGGKLPDVQFIRNTWNFGKITFALLLPIPTYTTVASSMTISIPFVLDLPTSTTLGINSINGRSFTGASTRREFYDIMEKMLQRMFCNFSSTTAKRFGLDGKACILRAICEIGDAPLLHDGLLGEVLSMVLRASYNMDTSDTHTIKKLRYKQFLDAEKFGRETGGKCHLAYPTCPVSLTNLFP</sequence>
<feature type="chain" id="PRO_5036403229" evidence="2">
    <location>
        <begin position="18"/>
        <end position="372"/>
    </location>
</feature>
<evidence type="ECO:0000256" key="2">
    <source>
        <dbReference type="SAM" id="SignalP"/>
    </source>
</evidence>
<protein>
    <submittedName>
        <fullName evidence="3">Uncharacterized protein</fullName>
    </submittedName>
</protein>
<organism evidence="3">
    <name type="scientific">Notodromas monacha</name>
    <dbReference type="NCBI Taxonomy" id="399045"/>
    <lineage>
        <taxon>Eukaryota</taxon>
        <taxon>Metazoa</taxon>
        <taxon>Ecdysozoa</taxon>
        <taxon>Arthropoda</taxon>
        <taxon>Crustacea</taxon>
        <taxon>Oligostraca</taxon>
        <taxon>Ostracoda</taxon>
        <taxon>Podocopa</taxon>
        <taxon>Podocopida</taxon>
        <taxon>Cypridocopina</taxon>
        <taxon>Cypridoidea</taxon>
        <taxon>Cyprididae</taxon>
        <taxon>Notodromas</taxon>
    </lineage>
</organism>